<evidence type="ECO:0000313" key="4">
    <source>
        <dbReference type="EMBL" id="SKB70711.1"/>
    </source>
</evidence>
<dbReference type="EMBL" id="FUYS01000006">
    <property type="protein sequence ID" value="SKB70711.1"/>
    <property type="molecule type" value="Genomic_DNA"/>
</dbReference>
<sequence>MNQKKLKVVHLTSVHARYDNRILFKQCVSLSNHGFETTLIVADGHGNEIFKDNLNILDVGSKKGHLHRMSVVCYKIYRLALKLEAQIYQIHDPELILVAYFLFKKGKKIIYDIHEDYRTSILQKKYIWKPARRLIARIYDRIESFAIKRFTILLAEKYYKEFSSKGVTILNYPIISNNDKDCNAPVSETSEHQSNNSKNEQIKLLYTGNVTEARGAFNHSKLVDLSDDIYVTFVGFCSGELASRMLDSIIRVSAIKIIGKDSYVPQTEIQQIYLQNWTAGLALFPKTAHYERKELTKFFEYMLNGIPIICSDFPLWKEFVEKNECGFAVSPNNSAEVYKVIQRLFDDPLLRKKLGHNGKLMVTKYYNWGTQEKKLLAVYNSLTEV</sequence>
<evidence type="ECO:0000313" key="5">
    <source>
        <dbReference type="Proteomes" id="UP000190541"/>
    </source>
</evidence>
<dbReference type="SUPFAM" id="SSF53756">
    <property type="entry name" value="UDP-Glycosyltransferase/glycogen phosphorylase"/>
    <property type="match status" value="1"/>
</dbReference>
<dbReference type="InterPro" id="IPR001296">
    <property type="entry name" value="Glyco_trans_1"/>
</dbReference>
<dbReference type="Proteomes" id="UP000190541">
    <property type="component" value="Unassembled WGS sequence"/>
</dbReference>
<feature type="domain" description="Glycosyl transferase family 1" evidence="3">
    <location>
        <begin position="189"/>
        <end position="359"/>
    </location>
</feature>
<dbReference type="Pfam" id="PF00534">
    <property type="entry name" value="Glycos_transf_1"/>
    <property type="match status" value="1"/>
</dbReference>
<proteinExistence type="predicted"/>
<dbReference type="OrthoDB" id="9811902at2"/>
<keyword evidence="2 4" id="KW-0808">Transferase</keyword>
<dbReference type="AlphaFoldDB" id="A0A1T5DGK8"/>
<reference evidence="4 5" key="1">
    <citation type="submission" date="2017-02" db="EMBL/GenBank/DDBJ databases">
        <authorList>
            <person name="Peterson S.W."/>
        </authorList>
    </citation>
    <scope>NUCLEOTIDE SEQUENCE [LARGE SCALE GENOMIC DNA]</scope>
    <source>
        <strain evidence="4 5">DSM 22899</strain>
    </source>
</reference>
<evidence type="ECO:0000256" key="1">
    <source>
        <dbReference type="ARBA" id="ARBA00022676"/>
    </source>
</evidence>
<dbReference type="STRING" id="623280.SAMN05660226_02796"/>
<organism evidence="4 5">
    <name type="scientific">Parapedobacter luteus</name>
    <dbReference type="NCBI Taxonomy" id="623280"/>
    <lineage>
        <taxon>Bacteria</taxon>
        <taxon>Pseudomonadati</taxon>
        <taxon>Bacteroidota</taxon>
        <taxon>Sphingobacteriia</taxon>
        <taxon>Sphingobacteriales</taxon>
        <taxon>Sphingobacteriaceae</taxon>
        <taxon>Parapedobacter</taxon>
    </lineage>
</organism>
<name>A0A1T5DGK8_9SPHI</name>
<keyword evidence="5" id="KW-1185">Reference proteome</keyword>
<dbReference type="PANTHER" id="PTHR12526">
    <property type="entry name" value="GLYCOSYLTRANSFERASE"/>
    <property type="match status" value="1"/>
</dbReference>
<accession>A0A1T5DGK8</accession>
<keyword evidence="1" id="KW-0328">Glycosyltransferase</keyword>
<evidence type="ECO:0000259" key="3">
    <source>
        <dbReference type="Pfam" id="PF00534"/>
    </source>
</evidence>
<dbReference type="PANTHER" id="PTHR12526:SF629">
    <property type="entry name" value="TEICHURONIC ACID BIOSYNTHESIS GLYCOSYLTRANSFERASE TUAH-RELATED"/>
    <property type="match status" value="1"/>
</dbReference>
<evidence type="ECO:0000256" key="2">
    <source>
        <dbReference type="ARBA" id="ARBA00022679"/>
    </source>
</evidence>
<gene>
    <name evidence="4" type="ORF">SAMN05660226_02796</name>
</gene>
<dbReference type="RefSeq" id="WP_079717466.1">
    <property type="nucleotide sequence ID" value="NZ_FUYS01000006.1"/>
</dbReference>
<dbReference type="GO" id="GO:0016757">
    <property type="term" value="F:glycosyltransferase activity"/>
    <property type="evidence" value="ECO:0007669"/>
    <property type="project" value="UniProtKB-KW"/>
</dbReference>
<protein>
    <submittedName>
        <fullName evidence="4">Glycosyltransferase involved in cell wall bisynthesis</fullName>
    </submittedName>
</protein>
<dbReference type="Gene3D" id="3.40.50.2000">
    <property type="entry name" value="Glycogen Phosphorylase B"/>
    <property type="match status" value="2"/>
</dbReference>